<comment type="caution">
    <text evidence="7">The sequence shown here is derived from an EMBL/GenBank/DDBJ whole genome shotgun (WGS) entry which is preliminary data.</text>
</comment>
<dbReference type="AlphaFoldDB" id="A0A437REU9"/>
<dbReference type="GO" id="GO:0008610">
    <property type="term" value="P:lipid biosynthetic process"/>
    <property type="evidence" value="ECO:0007669"/>
    <property type="project" value="InterPro"/>
</dbReference>
<evidence type="ECO:0000313" key="7">
    <source>
        <dbReference type="EMBL" id="RVU45288.1"/>
    </source>
</evidence>
<protein>
    <submittedName>
        <fullName evidence="7">Fatty acid hydroxylase family protein</fullName>
    </submittedName>
</protein>
<dbReference type="GO" id="GO:0016020">
    <property type="term" value="C:membrane"/>
    <property type="evidence" value="ECO:0007669"/>
    <property type="project" value="UniProtKB-SubCell"/>
</dbReference>
<keyword evidence="8" id="KW-1185">Reference proteome</keyword>
<keyword evidence="2 5" id="KW-0812">Transmembrane</keyword>
<name>A0A437REU9_9BURK</name>
<evidence type="ECO:0000313" key="8">
    <source>
        <dbReference type="Proteomes" id="UP000285575"/>
    </source>
</evidence>
<evidence type="ECO:0000256" key="1">
    <source>
        <dbReference type="ARBA" id="ARBA00004370"/>
    </source>
</evidence>
<evidence type="ECO:0000256" key="3">
    <source>
        <dbReference type="ARBA" id="ARBA00022989"/>
    </source>
</evidence>
<dbReference type="GO" id="GO:0016491">
    <property type="term" value="F:oxidoreductase activity"/>
    <property type="evidence" value="ECO:0007669"/>
    <property type="project" value="InterPro"/>
</dbReference>
<keyword evidence="4 5" id="KW-0472">Membrane</keyword>
<feature type="transmembrane region" description="Helical" evidence="5">
    <location>
        <begin position="190"/>
        <end position="215"/>
    </location>
</feature>
<feature type="transmembrane region" description="Helical" evidence="5">
    <location>
        <begin position="129"/>
        <end position="148"/>
    </location>
</feature>
<organism evidence="7 8">
    <name type="scientific">Rubrivivax rivuli</name>
    <dbReference type="NCBI Taxonomy" id="1862385"/>
    <lineage>
        <taxon>Bacteria</taxon>
        <taxon>Pseudomonadati</taxon>
        <taxon>Pseudomonadota</taxon>
        <taxon>Betaproteobacteria</taxon>
        <taxon>Burkholderiales</taxon>
        <taxon>Sphaerotilaceae</taxon>
        <taxon>Rubrivivax</taxon>
    </lineage>
</organism>
<evidence type="ECO:0000256" key="2">
    <source>
        <dbReference type="ARBA" id="ARBA00022692"/>
    </source>
</evidence>
<feature type="transmembrane region" description="Helical" evidence="5">
    <location>
        <begin position="78"/>
        <end position="98"/>
    </location>
</feature>
<dbReference type="OrthoDB" id="9770329at2"/>
<comment type="subcellular location">
    <subcellularLocation>
        <location evidence="1">Membrane</location>
    </subcellularLocation>
</comment>
<accession>A0A437REU9</accession>
<proteinExistence type="predicted"/>
<evidence type="ECO:0000259" key="6">
    <source>
        <dbReference type="Pfam" id="PF04116"/>
    </source>
</evidence>
<dbReference type="RefSeq" id="WP_128229387.1">
    <property type="nucleotide sequence ID" value="NZ_SACR01000004.1"/>
</dbReference>
<evidence type="ECO:0000256" key="5">
    <source>
        <dbReference type="SAM" id="Phobius"/>
    </source>
</evidence>
<dbReference type="PANTHER" id="PTHR11863">
    <property type="entry name" value="STEROL DESATURASE"/>
    <property type="match status" value="1"/>
</dbReference>
<gene>
    <name evidence="7" type="ORF">EOE66_14220</name>
</gene>
<dbReference type="InterPro" id="IPR006694">
    <property type="entry name" value="Fatty_acid_hydroxylase"/>
</dbReference>
<keyword evidence="3 5" id="KW-1133">Transmembrane helix</keyword>
<dbReference type="EMBL" id="SACR01000004">
    <property type="protein sequence ID" value="RVU45288.1"/>
    <property type="molecule type" value="Genomic_DNA"/>
</dbReference>
<dbReference type="Pfam" id="PF04116">
    <property type="entry name" value="FA_hydroxylase"/>
    <property type="match status" value="1"/>
</dbReference>
<dbReference type="InterPro" id="IPR050307">
    <property type="entry name" value="Sterol_Desaturase_Related"/>
</dbReference>
<feature type="transmembrane region" description="Helical" evidence="5">
    <location>
        <begin position="39"/>
        <end position="57"/>
    </location>
</feature>
<feature type="domain" description="Fatty acid hydroxylase" evidence="6">
    <location>
        <begin position="134"/>
        <end position="274"/>
    </location>
</feature>
<evidence type="ECO:0000256" key="4">
    <source>
        <dbReference type="ARBA" id="ARBA00023136"/>
    </source>
</evidence>
<reference evidence="7 8" key="1">
    <citation type="submission" date="2019-01" db="EMBL/GenBank/DDBJ databases">
        <authorList>
            <person name="Chen W.-M."/>
        </authorList>
    </citation>
    <scope>NUCLEOTIDE SEQUENCE [LARGE SCALE GENOMIC DNA]</scope>
    <source>
        <strain evidence="7 8">KYPY4</strain>
    </source>
</reference>
<sequence>MDTLIDLFGRAQQQLFEHGVQPLLFGLGAGNLLEDGFQATGWLLVGLLQIAVMLVVLRTLERWRPVERVSDRGAVRTDVVYTLVHRLGLFRVALFFTLDPLWSELFGRLRVAGLPSFQLDQLWPGVTDGAWVSFLLYLLVFDFVDYLLHRAQHRYAWWWQLHAVHHSQRQMTMWSDNRNHLLDDVLRDSVFVLVALLIGVGPGQFVALVAFTQLIESLSHANLRLAFGPVLGRVLVSPRFHRAHHAIGAEHAATSAGGHNFAVLFPVWDVLFSTARFDLGHEPTGLADQLQGRDYGRGFWAQQWLGLRRLVGRA</sequence>
<dbReference type="GO" id="GO:0005506">
    <property type="term" value="F:iron ion binding"/>
    <property type="evidence" value="ECO:0007669"/>
    <property type="project" value="InterPro"/>
</dbReference>
<dbReference type="Proteomes" id="UP000285575">
    <property type="component" value="Unassembled WGS sequence"/>
</dbReference>